<evidence type="ECO:0000259" key="4">
    <source>
        <dbReference type="Pfam" id="PF14393"/>
    </source>
</evidence>
<reference evidence="6" key="1">
    <citation type="submission" date="2019-07" db="EMBL/GenBank/DDBJ databases">
        <authorList>
            <consortium name="PulseNet: The National Subtyping Network for Foodborne Disease Surveillance"/>
            <person name="Tarr C.L."/>
            <person name="Trees E."/>
            <person name="Katz L.S."/>
            <person name="Carleton-Romer H.A."/>
            <person name="Stroika S."/>
            <person name="Kucerova Z."/>
            <person name="Roache K.F."/>
            <person name="Sabol A.L."/>
            <person name="Besser J."/>
            <person name="Gerner-Smidt P."/>
        </authorList>
    </citation>
    <scope>NUCLEOTIDE SEQUENCE</scope>
    <source>
        <strain evidence="5">PNUSAC001038</strain>
        <strain evidence="6">PNUSAC010082</strain>
    </source>
</reference>
<dbReference type="Gene3D" id="3.90.550.10">
    <property type="entry name" value="Spore Coat Polysaccharide Biosynthesis Protein SpsA, Chain A"/>
    <property type="match status" value="2"/>
</dbReference>
<dbReference type="PANTHER" id="PTHR13778:SF47">
    <property type="entry name" value="LIPOPOLYSACCHARIDE 1,3-GALACTOSYLTRANSFERASE"/>
    <property type="match status" value="1"/>
</dbReference>
<accession>A0A5Y3G1K6</accession>
<dbReference type="EMBL" id="AACKRX010000006">
    <property type="protein sequence ID" value="EAL0182538.1"/>
    <property type="molecule type" value="Genomic_DNA"/>
</dbReference>
<dbReference type="Pfam" id="PF01501">
    <property type="entry name" value="Glyco_transf_8"/>
    <property type="match status" value="2"/>
</dbReference>
<dbReference type="RefSeq" id="WP_002877399.1">
    <property type="nucleotide sequence ID" value="NZ_JBEDWQ010000002.1"/>
</dbReference>
<evidence type="ECO:0000256" key="2">
    <source>
        <dbReference type="ARBA" id="ARBA00022679"/>
    </source>
</evidence>
<comment type="caution">
    <text evidence="6">The sequence shown here is derived from an EMBL/GenBank/DDBJ whole genome shotgun (WGS) entry which is preliminary data.</text>
</comment>
<dbReference type="Pfam" id="PF14305">
    <property type="entry name" value="ATPgrasp_TupA"/>
    <property type="match status" value="1"/>
</dbReference>
<dbReference type="InterPro" id="IPR002495">
    <property type="entry name" value="Glyco_trans_8"/>
</dbReference>
<dbReference type="InterPro" id="IPR029044">
    <property type="entry name" value="Nucleotide-diphossugar_trans"/>
</dbReference>
<evidence type="ECO:0000313" key="5">
    <source>
        <dbReference type="EMBL" id="EAL0182538.1"/>
    </source>
</evidence>
<proteinExistence type="predicted"/>
<dbReference type="InterPro" id="IPR029465">
    <property type="entry name" value="ATPgrasp_TupA"/>
</dbReference>
<keyword evidence="3" id="KW-0479">Metal-binding</keyword>
<protein>
    <submittedName>
        <fullName evidence="6">DUF4422 domain-containing protein</fullName>
    </submittedName>
</protein>
<dbReference type="GO" id="GO:0046872">
    <property type="term" value="F:metal ion binding"/>
    <property type="evidence" value="ECO:0007669"/>
    <property type="project" value="UniProtKB-KW"/>
</dbReference>
<keyword evidence="2" id="KW-0808">Transferase</keyword>
<keyword evidence="1" id="KW-0328">Glycosyltransferase</keyword>
<feature type="domain" description="DUF4422" evidence="4">
    <location>
        <begin position="11"/>
        <end position="258"/>
    </location>
</feature>
<dbReference type="InterPro" id="IPR025536">
    <property type="entry name" value="DUF4422"/>
</dbReference>
<evidence type="ECO:0000313" key="6">
    <source>
        <dbReference type="EMBL" id="ECH3660570.1"/>
    </source>
</evidence>
<evidence type="ECO:0000256" key="3">
    <source>
        <dbReference type="ARBA" id="ARBA00022723"/>
    </source>
</evidence>
<organism evidence="6">
    <name type="scientific">Campylobacter jejuni</name>
    <dbReference type="NCBI Taxonomy" id="197"/>
    <lineage>
        <taxon>Bacteria</taxon>
        <taxon>Pseudomonadati</taxon>
        <taxon>Campylobacterota</taxon>
        <taxon>Epsilonproteobacteria</taxon>
        <taxon>Campylobacterales</taxon>
        <taxon>Campylobacteraceae</taxon>
        <taxon>Campylobacter</taxon>
    </lineage>
</organism>
<evidence type="ECO:0000256" key="1">
    <source>
        <dbReference type="ARBA" id="ARBA00022676"/>
    </source>
</evidence>
<dbReference type="GO" id="GO:0016757">
    <property type="term" value="F:glycosyltransferase activity"/>
    <property type="evidence" value="ECO:0007669"/>
    <property type="project" value="UniProtKB-KW"/>
</dbReference>
<dbReference type="InterPro" id="IPR050748">
    <property type="entry name" value="Glycosyltrans_8_dom-fam"/>
</dbReference>
<dbReference type="EMBL" id="AAIRLW010000002">
    <property type="protein sequence ID" value="ECH3660570.1"/>
    <property type="molecule type" value="Genomic_DNA"/>
</dbReference>
<dbReference type="Pfam" id="PF14393">
    <property type="entry name" value="DUF4422"/>
    <property type="match status" value="1"/>
</dbReference>
<name>A0A5Y3G1K6_CAMJU</name>
<dbReference type="SUPFAM" id="SSF53448">
    <property type="entry name" value="Nucleotide-diphospho-sugar transferases"/>
    <property type="match status" value="2"/>
</dbReference>
<dbReference type="CDD" id="cd04194">
    <property type="entry name" value="GT8_A4GalT_like"/>
    <property type="match status" value="2"/>
</dbReference>
<gene>
    <name evidence="5" type="ORF">BOI94_05655</name>
    <name evidence="6" type="ORF">FO102_01895</name>
</gene>
<dbReference type="PANTHER" id="PTHR13778">
    <property type="entry name" value="GLYCOSYLTRANSFERASE 8 DOMAIN-CONTAINING PROTEIN"/>
    <property type="match status" value="1"/>
</dbReference>
<sequence length="1351" mass="161375">MTNENINPKVKILVGYHKPATLIKNEIFTPIHLGRDLATQASKDGEMSQEDFDWMCKNMIGDNTGENISYLNRYFCELTGIYWAWKNYDKLGNPDYIGFAHYRRLLNFCNISQQQRDDFKEKQISNSIEEINKFLDPNCVYSAIKEYKYIVLHPDPCNPYTHYKNTKNLFIEDYQKCIEFIKKEFLFLSNAVDLYNLGEESYFCNMFVIPKEVFFEYCSILFKIVFYLKDNIMLSGRSSEEARAISFLSEWIFGIYITYLKKKEIDFQRLSLVRILNLEYYQKIVPKFLDPVVLVFSIDNSFLYYFDVCIRSIIFNLNSERNYEIYILNCGLNQKTTKEILKLEQKNIYIKFLNIRELSINYNFFTHNHFKEENYFRFFIPSIFSQYKKILYLDSDIIANCDISQLFDIKMHDKVIAACKEIGMVYHISKYKNNPDDYMIYFNEKIKLKKSNNYFQSGVMLYNIKKCLEINFTQKCFEKLEELKEPPIVDQDVLNAFLEDQVLFLPLKWNCTWFLKTYLTDYRYILPKEILEEYNEAYASSCIFHFNGHVKPWNSFLSPRSELWWHYAKQSIFYERMLYSAMLENGGTGDEIPVFMLKNNEECKIASRSCNRKINIVFVCDHKSVKKCAVSMLSALNNKNELDYIKFYFIYDEKFTKEELECLDIFNTSCSSITLCQVDSKDFVAYKNTTQRKAMPLNAYYRLHIPWILSKEDRAIYIDYDTIVNNSLWDIYNLNIDNYYLAAVDDAWKYGRYRQMMHIQPESRHYNSGMMVINCKKWRQENIKDKFIEFSKNHKDVFVLADQFLINTIINKNVLYLSLEWNLQLARKEWNEKLEFDDDNELKNATENPKIIHYNFGKPWQFNACFNPFFHLWWKEARKLPFYQDILKNALSESLKVHNIEKSIGAVERIKNQLSYRLGYAIVSNIKNPLKMVMIPSSIMKSVKEYRQYKNKTKHIVFQPLEIYADYEECLKVQNHLSYRIGKTILSANKQGLKGFVKLPYSLFMEIRQFKNKKYNDKVERESEKPIAKFSLEDDENFLKERHKNIFGYLPDFKRPKTFSEKIISRMLYDRSSIYTVLADKLKVRLYVYQKTIKSDLDMHFFSNESSIFYPIDSLEEELYKTNKCPYLPKLYGIYKSAYDIDFDKLPNSFVLKSNHDSGGVVVVEDKKEFIRDTEKFYTSMQKLQTHLQRNYYYFAREWQYFNMEPRIFAEELLIGDNGKPADTYKFHIFDQNNNKNNFIQVTTDRFDNYQRVMLNSDWSLAPFGISYDNSKIVNIPAQPFMLKEMFDLAYNLASLFDYVRVDLYQNKNNIYFGELTFTPGAAGERIIPDEWDERLGELWKRKEIINEASK</sequence>